<name>A0A154P984_DUFNO</name>
<evidence type="ECO:0000259" key="5">
    <source>
        <dbReference type="Pfam" id="PF01927"/>
    </source>
</evidence>
<reference evidence="6 7" key="1">
    <citation type="submission" date="2015-07" db="EMBL/GenBank/DDBJ databases">
        <title>The genome of Dufourea novaeangliae.</title>
        <authorList>
            <person name="Pan H."/>
            <person name="Kapheim K."/>
        </authorList>
    </citation>
    <scope>NUCLEOTIDE SEQUENCE [LARGE SCALE GENOMIC DNA]</scope>
    <source>
        <strain evidence="6">0120121106</strain>
        <tissue evidence="6">Whole body</tissue>
    </source>
</reference>
<dbReference type="InterPro" id="IPR002562">
    <property type="entry name" value="3'-5'_exonuclease_dom"/>
</dbReference>
<dbReference type="InterPro" id="IPR052408">
    <property type="entry name" value="Exonuclease_MUT-7-like"/>
</dbReference>
<dbReference type="PANTHER" id="PTHR47765">
    <property type="entry name" value="3'-5' EXONUCLEASE DOMAIN-CONTAINING PROTEIN"/>
    <property type="match status" value="1"/>
</dbReference>
<dbReference type="InterPro" id="IPR036397">
    <property type="entry name" value="RNaseH_sf"/>
</dbReference>
<dbReference type="Gene3D" id="3.30.420.10">
    <property type="entry name" value="Ribonuclease H-like superfamily/Ribonuclease H"/>
    <property type="match status" value="1"/>
</dbReference>
<evidence type="ECO:0000313" key="6">
    <source>
        <dbReference type="EMBL" id="KZC08402.1"/>
    </source>
</evidence>
<dbReference type="GO" id="GO:0003676">
    <property type="term" value="F:nucleic acid binding"/>
    <property type="evidence" value="ECO:0007669"/>
    <property type="project" value="InterPro"/>
</dbReference>
<protein>
    <submittedName>
        <fullName evidence="6">Putative exonuclease mut-7 like protein</fullName>
    </submittedName>
</protein>
<accession>A0A154P984</accession>
<keyword evidence="7" id="KW-1185">Reference proteome</keyword>
<evidence type="ECO:0000256" key="1">
    <source>
        <dbReference type="ARBA" id="ARBA00022722"/>
    </source>
</evidence>
<dbReference type="Pfam" id="PF01927">
    <property type="entry name" value="Mut7-C"/>
    <property type="match status" value="1"/>
</dbReference>
<dbReference type="STRING" id="178035.A0A154P984"/>
<dbReference type="OrthoDB" id="18193at2759"/>
<dbReference type="InterPro" id="IPR037432">
    <property type="entry name" value="Mut-7_DEDDy_dom"/>
</dbReference>
<dbReference type="CDD" id="cd06146">
    <property type="entry name" value="mut-7_like_exo"/>
    <property type="match status" value="1"/>
</dbReference>
<evidence type="ECO:0000256" key="2">
    <source>
        <dbReference type="ARBA" id="ARBA00022801"/>
    </source>
</evidence>
<dbReference type="GO" id="GO:0006139">
    <property type="term" value="P:nucleobase-containing compound metabolic process"/>
    <property type="evidence" value="ECO:0007669"/>
    <property type="project" value="InterPro"/>
</dbReference>
<dbReference type="Proteomes" id="UP000076502">
    <property type="component" value="Unassembled WGS sequence"/>
</dbReference>
<dbReference type="SUPFAM" id="SSF53098">
    <property type="entry name" value="Ribonuclease H-like"/>
    <property type="match status" value="1"/>
</dbReference>
<keyword evidence="3 6" id="KW-0269">Exonuclease</keyword>
<evidence type="ECO:0000256" key="3">
    <source>
        <dbReference type="ARBA" id="ARBA00022839"/>
    </source>
</evidence>
<organism evidence="6 7">
    <name type="scientific">Dufourea novaeangliae</name>
    <name type="common">Sweat bee</name>
    <dbReference type="NCBI Taxonomy" id="178035"/>
    <lineage>
        <taxon>Eukaryota</taxon>
        <taxon>Metazoa</taxon>
        <taxon>Ecdysozoa</taxon>
        <taxon>Arthropoda</taxon>
        <taxon>Hexapoda</taxon>
        <taxon>Insecta</taxon>
        <taxon>Pterygota</taxon>
        <taxon>Neoptera</taxon>
        <taxon>Endopterygota</taxon>
        <taxon>Hymenoptera</taxon>
        <taxon>Apocrita</taxon>
        <taxon>Aculeata</taxon>
        <taxon>Apoidea</taxon>
        <taxon>Anthophila</taxon>
        <taxon>Halictidae</taxon>
        <taxon>Rophitinae</taxon>
        <taxon>Dufourea</taxon>
    </lineage>
</organism>
<evidence type="ECO:0000313" key="7">
    <source>
        <dbReference type="Proteomes" id="UP000076502"/>
    </source>
</evidence>
<dbReference type="InterPro" id="IPR012337">
    <property type="entry name" value="RNaseH-like_sf"/>
</dbReference>
<proteinExistence type="predicted"/>
<feature type="domain" description="3'-5' exonuclease" evidence="4">
    <location>
        <begin position="385"/>
        <end position="576"/>
    </location>
</feature>
<gene>
    <name evidence="6" type="ORF">WN55_09306</name>
</gene>
<keyword evidence="1" id="KW-0540">Nuclease</keyword>
<dbReference type="EMBL" id="KQ434846">
    <property type="protein sequence ID" value="KZC08402.1"/>
    <property type="molecule type" value="Genomic_DNA"/>
</dbReference>
<dbReference type="PANTHER" id="PTHR47765:SF2">
    <property type="entry name" value="EXONUCLEASE MUT-7 HOMOLOG"/>
    <property type="match status" value="1"/>
</dbReference>
<dbReference type="InterPro" id="IPR002782">
    <property type="entry name" value="Mut7-C_RNAse_dom"/>
</dbReference>
<feature type="domain" description="Mut7-C RNAse" evidence="5">
    <location>
        <begin position="667"/>
        <end position="769"/>
    </location>
</feature>
<evidence type="ECO:0000259" key="4">
    <source>
        <dbReference type="Pfam" id="PF01612"/>
    </source>
</evidence>
<dbReference type="GO" id="GO:0008408">
    <property type="term" value="F:3'-5' exonuclease activity"/>
    <property type="evidence" value="ECO:0007669"/>
    <property type="project" value="InterPro"/>
</dbReference>
<keyword evidence="2" id="KW-0378">Hydrolase</keyword>
<sequence>MESEVESSVLRIVKNDAEDDDLQYFSSIDAATKEWINSLNHIWQLWKECDSLRKTLTDYFESAPNPYLSTLRIMVNTPGFMHMKQDSSLTLTIIEEFSRWLKPQSDKVKHFLVTDLKIAAFRLIVRQRNMTFIKTVANTYGFLEDKEVFIHLIENMIQENMYKEAAQFAVMLQLQKHFQKLEVLLIPLILQNKLSIVEQFLADEPEIQKSLIQYLDNLVASDNNMHEELYKIIEASNIPDIKISTIDVKPMSKLIARFVKLYNLPPNICGNVNKKRNEGALHFLVHKRYMDCTLSLESWREMVQEAVGNDRNLQLNLIRLLINVRDATEGLYWCREFNIPKEQWPWAISYEAEGINDGASTSKEEISLKKNYHELNMSRNCIKLVDTPHKFEQFLDNGLKNVHIVAIDCEWKPSFGGIKQTDIALIQIATANYVYILDVTTMANNVKGLWSELALTLFDNTDILKLGFGIAHDVTVIRDSIPILSNIKTQGQGYIDIVNLWKKLVDEYNFVFPHEDENPLVKKNLSKLVELCFGRELDKSDQFSNWEQRPLRESQIIYAALDAYCLLEIYEVLKTQCEQIGIPFFNICMELQHIRNWTPKNSRNKPTNKASFKAVISKTGVPVMGLSNSNRKKNSETFNSSHVKKMQTNQPGEINLNTTPICGWRAACDPKLIGLLRKLRSCGCDCVCVSIEDSVKVANNENRVFLTQNKDYLRFSRCLPPERCFFVLGDTSDIQLQNVLNHFRVSVTPMDIFTRCKFCNCNEFARVPKIIMVGLMTRRFRTVNNIQYQSNSRNDLYATNYRTFNHEYNAQRKWTLNTNSIDIMTCKTKYGAEIQIDDVSDHILKIEQCFYICEKCGKVYWLGKNFKRCMDFWNVEIKNNHLH</sequence>
<dbReference type="AlphaFoldDB" id="A0A154P984"/>
<dbReference type="Pfam" id="PF01612">
    <property type="entry name" value="DNA_pol_A_exo1"/>
    <property type="match status" value="1"/>
</dbReference>